<feature type="coiled-coil region" evidence="1">
    <location>
        <begin position="250"/>
        <end position="326"/>
    </location>
</feature>
<gene>
    <name evidence="3" type="ORF">MKK02DRAFT_29754</name>
</gene>
<sequence>MSEIVTLQVAISTSSGTGTKEAVVNQSQGKKKEKRKRLEGSSQVLSGPEELPAKKRSGPPTGPRKQRNFPPPRSVPLTTPTGTSNSTPPSSFGASPAAVATPPRHPRKFKQKATLPRTSHVHQSAPTASPVSQMKHPLPSAPNSPGISPYLAKVPPSYSPYLRANKDRVIHELRQKLAHKEADLTYAYNKMSGMREQIKQAGGGVNSDSSLEEGEIKLGSVQEEGAGNEVGGWSGLKQAEGSWKVPGDALSRVQGEKAALEARVSMIQREGQATATRLAEAENKCKVATNQARAATEKGKKSAQKVEELEAELALAKAEAKAQGDRAADMADQLELLMADSTIDNTATLRQTLLNAKMALAKERLASHQLRNELAASSSTLAERDLTITSLTTTLEQKKAEIALSSSRVAELSQESDLQLSYLKDQVETVRKSTSHITNLQSERDTLRERNIGLSNDLAAASHRAEWYKLEFKRRDGDARKAQAEAMQKRKDAERWRYKAGKATGAINSFVPLVHRPAWGAVTGKKKKMYYQERVALSGGVGKPNIAEQGVRVGSEDQVSSVSMKGTGTSLSEASALAGIEVEELLPSE</sequence>
<evidence type="ECO:0000256" key="1">
    <source>
        <dbReference type="SAM" id="Coils"/>
    </source>
</evidence>
<proteinExistence type="predicted"/>
<name>A0AA38HGK4_9TREE</name>
<feature type="compositionally biased region" description="Polar residues" evidence="2">
    <location>
        <begin position="9"/>
        <end position="18"/>
    </location>
</feature>
<dbReference type="EMBL" id="JAKWFO010000001">
    <property type="protein sequence ID" value="KAI9639771.1"/>
    <property type="molecule type" value="Genomic_DNA"/>
</dbReference>
<feature type="compositionally biased region" description="Polar residues" evidence="2">
    <location>
        <begin position="121"/>
        <end position="132"/>
    </location>
</feature>
<dbReference type="GeneID" id="77727102"/>
<dbReference type="RefSeq" id="XP_052949548.1">
    <property type="nucleotide sequence ID" value="XM_053087897.1"/>
</dbReference>
<feature type="coiled-coil region" evidence="1">
    <location>
        <begin position="395"/>
        <end position="457"/>
    </location>
</feature>
<comment type="caution">
    <text evidence="3">The sequence shown here is derived from an EMBL/GenBank/DDBJ whole genome shotgun (WGS) entry which is preliminary data.</text>
</comment>
<feature type="compositionally biased region" description="Low complexity" evidence="2">
    <location>
        <begin position="76"/>
        <end position="91"/>
    </location>
</feature>
<organism evidence="3 4">
    <name type="scientific">Dioszegia hungarica</name>
    <dbReference type="NCBI Taxonomy" id="4972"/>
    <lineage>
        <taxon>Eukaryota</taxon>
        <taxon>Fungi</taxon>
        <taxon>Dikarya</taxon>
        <taxon>Basidiomycota</taxon>
        <taxon>Agaricomycotina</taxon>
        <taxon>Tremellomycetes</taxon>
        <taxon>Tremellales</taxon>
        <taxon>Bulleribasidiaceae</taxon>
        <taxon>Dioszegia</taxon>
    </lineage>
</organism>
<feature type="region of interest" description="Disordered" evidence="2">
    <location>
        <begin position="1"/>
        <end position="148"/>
    </location>
</feature>
<protein>
    <submittedName>
        <fullName evidence="3">Uncharacterized protein</fullName>
    </submittedName>
</protein>
<accession>A0AA38HGK4</accession>
<dbReference type="AlphaFoldDB" id="A0AA38HGK4"/>
<reference evidence="3" key="1">
    <citation type="journal article" date="2022" name="G3 (Bethesda)">
        <title>High quality genome of the basidiomycete yeast Dioszegia hungarica PDD-24b-2 isolated from cloud water.</title>
        <authorList>
            <person name="Jarrige D."/>
            <person name="Haridas S."/>
            <person name="Bleykasten-Grosshans C."/>
            <person name="Joly M."/>
            <person name="Nadalig T."/>
            <person name="Sancelme M."/>
            <person name="Vuilleumier S."/>
            <person name="Grigoriev I.V."/>
            <person name="Amato P."/>
            <person name="Bringel F."/>
        </authorList>
    </citation>
    <scope>NUCLEOTIDE SEQUENCE</scope>
    <source>
        <strain evidence="3">PDD-24b-2</strain>
    </source>
</reference>
<evidence type="ECO:0000256" key="2">
    <source>
        <dbReference type="SAM" id="MobiDB-lite"/>
    </source>
</evidence>
<evidence type="ECO:0000313" key="3">
    <source>
        <dbReference type="EMBL" id="KAI9639771.1"/>
    </source>
</evidence>
<keyword evidence="1" id="KW-0175">Coiled coil</keyword>
<dbReference type="Proteomes" id="UP001164286">
    <property type="component" value="Unassembled WGS sequence"/>
</dbReference>
<keyword evidence="4" id="KW-1185">Reference proteome</keyword>
<evidence type="ECO:0000313" key="4">
    <source>
        <dbReference type="Proteomes" id="UP001164286"/>
    </source>
</evidence>